<evidence type="ECO:0000313" key="1">
    <source>
        <dbReference type="EMBL" id="KKM07878.1"/>
    </source>
</evidence>
<organism evidence="1">
    <name type="scientific">marine sediment metagenome</name>
    <dbReference type="NCBI Taxonomy" id="412755"/>
    <lineage>
        <taxon>unclassified sequences</taxon>
        <taxon>metagenomes</taxon>
        <taxon>ecological metagenomes</taxon>
    </lineage>
</organism>
<sequence>MDWKKENRKYFGKIFNQINSKFHRCFWPKESCSETAIRAHSIQNSGVLDLLCEDDHVIMPKGGVNINTGPFLKFEEVGRNKATTFTGLCDKHDSQLFEPIDKNRFDSKNKEHLFLLAYRSVLR</sequence>
<protein>
    <submittedName>
        <fullName evidence="1">Uncharacterized protein</fullName>
    </submittedName>
</protein>
<accession>A0A0F9K9Q5</accession>
<reference evidence="1" key="1">
    <citation type="journal article" date="2015" name="Nature">
        <title>Complex archaea that bridge the gap between prokaryotes and eukaryotes.</title>
        <authorList>
            <person name="Spang A."/>
            <person name="Saw J.H."/>
            <person name="Jorgensen S.L."/>
            <person name="Zaremba-Niedzwiedzka K."/>
            <person name="Martijn J."/>
            <person name="Lind A.E."/>
            <person name="van Eijk R."/>
            <person name="Schleper C."/>
            <person name="Guy L."/>
            <person name="Ettema T.J."/>
        </authorList>
    </citation>
    <scope>NUCLEOTIDE SEQUENCE</scope>
</reference>
<feature type="non-terminal residue" evidence="1">
    <location>
        <position position="123"/>
    </location>
</feature>
<dbReference type="AlphaFoldDB" id="A0A0F9K9Q5"/>
<proteinExistence type="predicted"/>
<dbReference type="EMBL" id="LAZR01015678">
    <property type="protein sequence ID" value="KKM07878.1"/>
    <property type="molecule type" value="Genomic_DNA"/>
</dbReference>
<gene>
    <name evidence="1" type="ORF">LCGC14_1729540</name>
</gene>
<name>A0A0F9K9Q5_9ZZZZ</name>
<comment type="caution">
    <text evidence="1">The sequence shown here is derived from an EMBL/GenBank/DDBJ whole genome shotgun (WGS) entry which is preliminary data.</text>
</comment>